<proteinExistence type="predicted"/>
<evidence type="ECO:0000313" key="2">
    <source>
        <dbReference type="EMBL" id="CAK7928731.1"/>
    </source>
</evidence>
<name>A0AAV1U250_9STRA</name>
<accession>A0AAV1U250</accession>
<reference evidence="2" key="1">
    <citation type="submission" date="2024-01" db="EMBL/GenBank/DDBJ databases">
        <authorList>
            <person name="Webb A."/>
        </authorList>
    </citation>
    <scope>NUCLEOTIDE SEQUENCE</scope>
    <source>
        <strain evidence="2">Pm1</strain>
    </source>
</reference>
<feature type="region of interest" description="Disordered" evidence="1">
    <location>
        <begin position="1"/>
        <end position="21"/>
    </location>
</feature>
<evidence type="ECO:0000256" key="1">
    <source>
        <dbReference type="SAM" id="MobiDB-lite"/>
    </source>
</evidence>
<evidence type="ECO:0008006" key="4">
    <source>
        <dbReference type="Google" id="ProtNLM"/>
    </source>
</evidence>
<organism evidence="2 3">
    <name type="scientific">Peronospora matthiolae</name>
    <dbReference type="NCBI Taxonomy" id="2874970"/>
    <lineage>
        <taxon>Eukaryota</taxon>
        <taxon>Sar</taxon>
        <taxon>Stramenopiles</taxon>
        <taxon>Oomycota</taxon>
        <taxon>Peronosporomycetes</taxon>
        <taxon>Peronosporales</taxon>
        <taxon>Peronosporaceae</taxon>
        <taxon>Peronospora</taxon>
    </lineage>
</organism>
<dbReference type="AlphaFoldDB" id="A0AAV1U250"/>
<dbReference type="Proteomes" id="UP001162060">
    <property type="component" value="Unassembled WGS sequence"/>
</dbReference>
<evidence type="ECO:0000313" key="3">
    <source>
        <dbReference type="Proteomes" id="UP001162060"/>
    </source>
</evidence>
<sequence length="51" mass="5498">MFSIEDVDPDERDDDEEAENVSVGSILIDVAGIESHICDQGATNDVTGRDC</sequence>
<feature type="compositionally biased region" description="Acidic residues" evidence="1">
    <location>
        <begin position="1"/>
        <end position="19"/>
    </location>
</feature>
<comment type="caution">
    <text evidence="2">The sequence shown here is derived from an EMBL/GenBank/DDBJ whole genome shotgun (WGS) entry which is preliminary data.</text>
</comment>
<protein>
    <recommendedName>
        <fullName evidence="4">FxLD family lantipeptide</fullName>
    </recommendedName>
</protein>
<dbReference type="EMBL" id="CAKLBY020000130">
    <property type="protein sequence ID" value="CAK7928731.1"/>
    <property type="molecule type" value="Genomic_DNA"/>
</dbReference>
<gene>
    <name evidence="2" type="ORF">PM001_LOCUS13881</name>
</gene>